<evidence type="ECO:0000313" key="2">
    <source>
        <dbReference type="EMBL" id="CZT13226.1"/>
    </source>
</evidence>
<reference evidence="3" key="1">
    <citation type="submission" date="2016-03" db="EMBL/GenBank/DDBJ databases">
        <authorList>
            <person name="Ploux O."/>
        </authorList>
    </citation>
    <scope>NUCLEOTIDE SEQUENCE [LARGE SCALE GENOMIC DNA]</scope>
    <source>
        <strain evidence="3">UK7</strain>
    </source>
</reference>
<organism evidence="2 3">
    <name type="scientific">Rhynchosporium graminicola</name>
    <dbReference type="NCBI Taxonomy" id="2792576"/>
    <lineage>
        <taxon>Eukaryota</taxon>
        <taxon>Fungi</taxon>
        <taxon>Dikarya</taxon>
        <taxon>Ascomycota</taxon>
        <taxon>Pezizomycotina</taxon>
        <taxon>Leotiomycetes</taxon>
        <taxon>Helotiales</taxon>
        <taxon>Ploettnerulaceae</taxon>
        <taxon>Rhynchosporium</taxon>
    </lineage>
</organism>
<protein>
    <recommendedName>
        <fullName evidence="1">DUF1996 domain-containing protein</fullName>
    </recommendedName>
</protein>
<proteinExistence type="predicted"/>
<keyword evidence="3" id="KW-1185">Reference proteome</keyword>
<gene>
    <name evidence="2" type="ORF">RCO7_05272</name>
</gene>
<evidence type="ECO:0000313" key="3">
    <source>
        <dbReference type="Proteomes" id="UP000178129"/>
    </source>
</evidence>
<dbReference type="InParanoid" id="A0A1E1LRZ6"/>
<dbReference type="AlphaFoldDB" id="A0A1E1LRZ6"/>
<evidence type="ECO:0000259" key="1">
    <source>
        <dbReference type="Pfam" id="PF09362"/>
    </source>
</evidence>
<name>A0A1E1LRZ6_9HELO</name>
<accession>A0A1E1LRZ6</accession>
<dbReference type="InterPro" id="IPR018535">
    <property type="entry name" value="DUF1996"/>
</dbReference>
<sequence length="97" mass="10669">MCSGEKNDISDTAICTSCFFPGDFSNNWTVVLHLRAQNGTCKCVPIFANAQLEESIDGMTIYNTRKDFNLNGSKKIISSPLGLRMTVETVAILPKHV</sequence>
<dbReference type="Pfam" id="PF09362">
    <property type="entry name" value="DUF1996"/>
    <property type="match status" value="1"/>
</dbReference>
<dbReference type="Proteomes" id="UP000178129">
    <property type="component" value="Unassembled WGS sequence"/>
</dbReference>
<comment type="caution">
    <text evidence="2">The sequence shown here is derived from an EMBL/GenBank/DDBJ whole genome shotgun (WGS) entry which is preliminary data.</text>
</comment>
<dbReference type="EMBL" id="FJUW01000084">
    <property type="protein sequence ID" value="CZT13226.1"/>
    <property type="molecule type" value="Genomic_DNA"/>
</dbReference>
<feature type="domain" description="DUF1996" evidence="1">
    <location>
        <begin position="12"/>
        <end position="87"/>
    </location>
</feature>